<dbReference type="Proteomes" id="UP000260721">
    <property type="component" value="Unassembled WGS sequence"/>
</dbReference>
<name>A0A3E3E481_9FIRM</name>
<gene>
    <name evidence="1" type="ORF">DXC78_06665</name>
</gene>
<dbReference type="RefSeq" id="WP_117446304.1">
    <property type="nucleotide sequence ID" value="NZ_QUSK01000013.1"/>
</dbReference>
<reference evidence="1 2" key="1">
    <citation type="submission" date="2018-08" db="EMBL/GenBank/DDBJ databases">
        <title>A genome reference for cultivated species of the human gut microbiota.</title>
        <authorList>
            <person name="Zou Y."/>
            <person name="Xue W."/>
            <person name="Luo G."/>
        </authorList>
    </citation>
    <scope>NUCLEOTIDE SEQUENCE [LARGE SCALE GENOMIC DNA]</scope>
    <source>
        <strain evidence="1 2">TF08-11</strain>
    </source>
</reference>
<proteinExistence type="predicted"/>
<organism evidence="1 2">
    <name type="scientific">Faecalicoccus pleomorphus</name>
    <dbReference type="NCBI Taxonomy" id="1323"/>
    <lineage>
        <taxon>Bacteria</taxon>
        <taxon>Bacillati</taxon>
        <taxon>Bacillota</taxon>
        <taxon>Erysipelotrichia</taxon>
        <taxon>Erysipelotrichales</taxon>
        <taxon>Erysipelotrichaceae</taxon>
        <taxon>Faecalicoccus</taxon>
    </lineage>
</organism>
<dbReference type="EMBL" id="QUSK01000013">
    <property type="protein sequence ID" value="RGD76366.1"/>
    <property type="molecule type" value="Genomic_DNA"/>
</dbReference>
<dbReference type="AlphaFoldDB" id="A0A3E3E481"/>
<accession>A0A3E3E481</accession>
<evidence type="ECO:0000313" key="2">
    <source>
        <dbReference type="Proteomes" id="UP000260721"/>
    </source>
</evidence>
<sequence length="144" mass="16970">MRYRHKVMGCIVEYVSWGRNINAKKVYFMKVIGHPDKPDKKFDTVIPAMFPVGSTVVIQEDEFEKNYEKLKISEYGHGDIVFEKNGDTYAYQRTIVQIWKNEEIRIYEMEIVKSKNGIEGEIKFFDPDVLDNTDFDGIYNQIKL</sequence>
<protein>
    <recommendedName>
        <fullName evidence="3">YopX protein domain-containing protein</fullName>
    </recommendedName>
</protein>
<evidence type="ECO:0000313" key="1">
    <source>
        <dbReference type="EMBL" id="RGD76366.1"/>
    </source>
</evidence>
<comment type="caution">
    <text evidence="1">The sequence shown here is derived from an EMBL/GenBank/DDBJ whole genome shotgun (WGS) entry which is preliminary data.</text>
</comment>
<evidence type="ECO:0008006" key="3">
    <source>
        <dbReference type="Google" id="ProtNLM"/>
    </source>
</evidence>